<dbReference type="OrthoDB" id="7629491at2"/>
<feature type="transmembrane region" description="Helical" evidence="1">
    <location>
        <begin position="47"/>
        <end position="66"/>
    </location>
</feature>
<organism evidence="2 3">
    <name type="scientific">Henriciella barbarensis</name>
    <dbReference type="NCBI Taxonomy" id="86342"/>
    <lineage>
        <taxon>Bacteria</taxon>
        <taxon>Pseudomonadati</taxon>
        <taxon>Pseudomonadota</taxon>
        <taxon>Alphaproteobacteria</taxon>
        <taxon>Hyphomonadales</taxon>
        <taxon>Hyphomonadaceae</taxon>
        <taxon>Henriciella</taxon>
    </lineage>
</organism>
<dbReference type="EMBL" id="QWGB01000005">
    <property type="protein sequence ID" value="RIJ24707.1"/>
    <property type="molecule type" value="Genomic_DNA"/>
</dbReference>
<feature type="transmembrane region" description="Helical" evidence="1">
    <location>
        <begin position="127"/>
        <end position="147"/>
    </location>
</feature>
<dbReference type="Proteomes" id="UP000265431">
    <property type="component" value="Unassembled WGS sequence"/>
</dbReference>
<keyword evidence="1" id="KW-0812">Transmembrane</keyword>
<evidence type="ECO:0000313" key="2">
    <source>
        <dbReference type="EMBL" id="RIJ24707.1"/>
    </source>
</evidence>
<accession>A0A399R4B7</accession>
<feature type="transmembrane region" description="Helical" evidence="1">
    <location>
        <begin position="87"/>
        <end position="107"/>
    </location>
</feature>
<evidence type="ECO:0000256" key="1">
    <source>
        <dbReference type="SAM" id="Phobius"/>
    </source>
</evidence>
<keyword evidence="3" id="KW-1185">Reference proteome</keyword>
<dbReference type="AlphaFoldDB" id="A0A399R4B7"/>
<sequence>MKHLAVILTTGLIVLIGIGARFAIGNVYSEAEATNLIQSLTQTGLYLGSAIAGASATTLALMLTLLGLTNQTKTDFDSDVYRSISQVAWLSTISLVGAVILLLMLVLPVGEFDQMPDGWYRLMYELVFALTVFVCALLTATVVRLFMTIRHVISQVTPGDEV</sequence>
<reference evidence="2 3" key="1">
    <citation type="submission" date="2018-08" db="EMBL/GenBank/DDBJ databases">
        <title>Henriciella mobilis sp. nov., isolated from seawater.</title>
        <authorList>
            <person name="Cheng H."/>
            <person name="Wu Y.-H."/>
            <person name="Xu X.-W."/>
            <person name="Guo L.-L."/>
        </authorList>
    </citation>
    <scope>NUCLEOTIDE SEQUENCE [LARGE SCALE GENOMIC DNA]</scope>
    <source>
        <strain evidence="2 3">CCUG66934</strain>
    </source>
</reference>
<comment type="caution">
    <text evidence="2">The sequence shown here is derived from an EMBL/GenBank/DDBJ whole genome shotgun (WGS) entry which is preliminary data.</text>
</comment>
<keyword evidence="1" id="KW-1133">Transmembrane helix</keyword>
<name>A0A399R4B7_9PROT</name>
<protein>
    <submittedName>
        <fullName evidence="2">Uncharacterized protein</fullName>
    </submittedName>
</protein>
<keyword evidence="1" id="KW-0472">Membrane</keyword>
<evidence type="ECO:0000313" key="3">
    <source>
        <dbReference type="Proteomes" id="UP000265431"/>
    </source>
</evidence>
<gene>
    <name evidence="2" type="ORF">D1224_04390</name>
</gene>
<proteinExistence type="predicted"/>